<sequence>MDWFKCINNCFKWGCYTPDDVRKFVGYEKITAEQFKEITGEDFATPSEGTSGTTDGSIGSEQVN</sequence>
<dbReference type="RefSeq" id="WP_136654551.1">
    <property type="nucleotide sequence ID" value="NZ_JAGFPW010000034.1"/>
</dbReference>
<evidence type="ECO:0000313" key="3">
    <source>
        <dbReference type="Proteomes" id="UP000665181"/>
    </source>
</evidence>
<dbReference type="AlphaFoldDB" id="A0A8B5NFX0"/>
<dbReference type="InterPro" id="IPR010022">
    <property type="entry name" value="XkdX"/>
</dbReference>
<dbReference type="Pfam" id="PF09693">
    <property type="entry name" value="Phage_XkdX"/>
    <property type="match status" value="1"/>
</dbReference>
<feature type="region of interest" description="Disordered" evidence="1">
    <location>
        <begin position="41"/>
        <end position="64"/>
    </location>
</feature>
<dbReference type="Proteomes" id="UP000665181">
    <property type="component" value="Unassembled WGS sequence"/>
</dbReference>
<evidence type="ECO:0000313" key="2">
    <source>
        <dbReference type="EMBL" id="MBO3796846.1"/>
    </source>
</evidence>
<accession>A0A8B5NFX0</accession>
<evidence type="ECO:0000256" key="1">
    <source>
        <dbReference type="SAM" id="MobiDB-lite"/>
    </source>
</evidence>
<name>A0A8B5NFX0_BACIU</name>
<organism evidence="2 3">
    <name type="scientific">Bacillus subtilis</name>
    <dbReference type="NCBI Taxonomy" id="1423"/>
    <lineage>
        <taxon>Bacteria</taxon>
        <taxon>Bacillati</taxon>
        <taxon>Bacillota</taxon>
        <taxon>Bacilli</taxon>
        <taxon>Bacillales</taxon>
        <taxon>Bacillaceae</taxon>
        <taxon>Bacillus</taxon>
    </lineage>
</organism>
<dbReference type="NCBIfam" id="TIGR01669">
    <property type="entry name" value="phage_XkdX"/>
    <property type="match status" value="1"/>
</dbReference>
<dbReference type="EMBL" id="JAGFPW010000034">
    <property type="protein sequence ID" value="MBO3796846.1"/>
    <property type="molecule type" value="Genomic_DNA"/>
</dbReference>
<protein>
    <submittedName>
        <fullName evidence="2">XkdX family protein</fullName>
    </submittedName>
</protein>
<proteinExistence type="predicted"/>
<gene>
    <name evidence="2" type="ORF">J5227_21655</name>
</gene>
<feature type="compositionally biased region" description="Low complexity" evidence="1">
    <location>
        <begin position="45"/>
        <end position="64"/>
    </location>
</feature>
<reference evidence="2" key="1">
    <citation type="submission" date="2021-03" db="EMBL/GenBank/DDBJ databases">
        <title>Isolation of Bacillus subtilis from fermented food sample.</title>
        <authorList>
            <person name="Lakshmanan V."/>
            <person name="Athira K."/>
            <person name="Rajagopal K."/>
        </authorList>
    </citation>
    <scope>NUCLEOTIDE SEQUENCE</scope>
    <source>
        <strain evidence="2">S1</strain>
    </source>
</reference>
<comment type="caution">
    <text evidence="2">The sequence shown here is derived from an EMBL/GenBank/DDBJ whole genome shotgun (WGS) entry which is preliminary data.</text>
</comment>